<feature type="transmembrane region" description="Helical" evidence="7">
    <location>
        <begin position="84"/>
        <end position="107"/>
    </location>
</feature>
<evidence type="ECO:0000259" key="8">
    <source>
        <dbReference type="Pfam" id="PF01757"/>
    </source>
</evidence>
<keyword evidence="4 7" id="KW-0812">Transmembrane</keyword>
<reference evidence="9 10" key="1">
    <citation type="submission" date="2013-05" db="EMBL/GenBank/DDBJ databases">
        <title>The Genome Sequence of Bacteroides stercoris CC31F.</title>
        <authorList>
            <consortium name="The Broad Institute Genomics Platform"/>
            <person name="Earl A."/>
            <person name="Ward D."/>
            <person name="Feldgarden M."/>
            <person name="Gevers D."/>
            <person name="Oliphant K."/>
            <person name="Allen-Vercoe E."/>
            <person name="Walker B."/>
            <person name="Young S."/>
            <person name="Zeng Q."/>
            <person name="Gargeya S."/>
            <person name="Fitzgerald M."/>
            <person name="Haas B."/>
            <person name="Abouelleil A."/>
            <person name="Allen A.W."/>
            <person name="Alvarado L."/>
            <person name="Arachchi H.M."/>
            <person name="Berlin A.M."/>
            <person name="Chapman S.B."/>
            <person name="Gainer-Dewar J."/>
            <person name="Goldberg J."/>
            <person name="Griggs A."/>
            <person name="Gujja S."/>
            <person name="Hansen M."/>
            <person name="Howarth C."/>
            <person name="Imamovic A."/>
            <person name="Ireland A."/>
            <person name="Larimer J."/>
            <person name="McCowan C."/>
            <person name="Murphy C."/>
            <person name="Pearson M."/>
            <person name="Poon T.W."/>
            <person name="Priest M."/>
            <person name="Roberts A."/>
            <person name="Saif S."/>
            <person name="Shea T."/>
            <person name="Sisk P."/>
            <person name="Sykes S."/>
            <person name="Wortman J."/>
            <person name="Nusbaum C."/>
            <person name="Birren B."/>
        </authorList>
    </citation>
    <scope>NUCLEOTIDE SEQUENCE [LARGE SCALE GENOMIC DNA]</scope>
    <source>
        <strain evidence="9 10">CC31F</strain>
    </source>
</reference>
<dbReference type="HOGENOM" id="CLU_1726191_0_0_10"/>
<dbReference type="PANTHER" id="PTHR40074">
    <property type="entry name" value="O-ACETYLTRANSFERASE WECH"/>
    <property type="match status" value="1"/>
</dbReference>
<evidence type="ECO:0000256" key="3">
    <source>
        <dbReference type="ARBA" id="ARBA00022475"/>
    </source>
</evidence>
<accession>S3YUE4</accession>
<evidence type="ECO:0000256" key="1">
    <source>
        <dbReference type="ARBA" id="ARBA00004651"/>
    </source>
</evidence>
<keyword evidence="6 7" id="KW-0472">Membrane</keyword>
<feature type="transmembrane region" description="Helical" evidence="7">
    <location>
        <begin position="127"/>
        <end position="148"/>
    </location>
</feature>
<feature type="transmembrane region" description="Helical" evidence="7">
    <location>
        <begin position="12"/>
        <end position="30"/>
    </location>
</feature>
<evidence type="ECO:0000313" key="9">
    <source>
        <dbReference type="EMBL" id="EPH21213.1"/>
    </source>
</evidence>
<evidence type="ECO:0000256" key="7">
    <source>
        <dbReference type="SAM" id="Phobius"/>
    </source>
</evidence>
<comment type="caution">
    <text evidence="9">The sequence shown here is derived from an EMBL/GenBank/DDBJ whole genome shotgun (WGS) entry which is preliminary data.</text>
</comment>
<feature type="domain" description="Acyltransferase 3" evidence="8">
    <location>
        <begin position="13"/>
        <end position="152"/>
    </location>
</feature>
<dbReference type="InterPro" id="IPR002656">
    <property type="entry name" value="Acyl_transf_3_dom"/>
</dbReference>
<evidence type="ECO:0000256" key="4">
    <source>
        <dbReference type="ARBA" id="ARBA00022692"/>
    </source>
</evidence>
<keyword evidence="5 7" id="KW-1133">Transmembrane helix</keyword>
<dbReference type="GO" id="GO:0005886">
    <property type="term" value="C:plasma membrane"/>
    <property type="evidence" value="ECO:0007669"/>
    <property type="project" value="UniProtKB-SubCell"/>
</dbReference>
<protein>
    <recommendedName>
        <fullName evidence="8">Acyltransferase 3 domain-containing protein</fullName>
    </recommendedName>
</protein>
<dbReference type="AlphaFoldDB" id="S3YUE4"/>
<name>S3YUE4_BACSE</name>
<sequence>MEGQIKRKRLDIVDFLRGFSIFTIVLMHLVQCYPLPGFLMKASSMGGAGVHVFILCSGFGLYLSSLYNPMKYGRFLKRRFTKVYIPYVLVVLISALYFGLVCGQDVLMPLLGSVFLFKMFVPSLECAFGGQMWFVSTIIQFYLFYPLIVKMLH</sequence>
<feature type="transmembrane region" description="Helical" evidence="7">
    <location>
        <begin position="42"/>
        <end position="63"/>
    </location>
</feature>
<dbReference type="GO" id="GO:0016413">
    <property type="term" value="F:O-acetyltransferase activity"/>
    <property type="evidence" value="ECO:0007669"/>
    <property type="project" value="TreeGrafter"/>
</dbReference>
<gene>
    <name evidence="9" type="ORF">HMPREF1181_00792</name>
</gene>
<dbReference type="GO" id="GO:0009246">
    <property type="term" value="P:enterobacterial common antigen biosynthetic process"/>
    <property type="evidence" value="ECO:0007669"/>
    <property type="project" value="TreeGrafter"/>
</dbReference>
<keyword evidence="3" id="KW-1003">Cell membrane</keyword>
<organism evidence="9 10">
    <name type="scientific">Bacteroides stercoris CC31F</name>
    <dbReference type="NCBI Taxonomy" id="1073351"/>
    <lineage>
        <taxon>Bacteria</taxon>
        <taxon>Pseudomonadati</taxon>
        <taxon>Bacteroidota</taxon>
        <taxon>Bacteroidia</taxon>
        <taxon>Bacteroidales</taxon>
        <taxon>Bacteroidaceae</taxon>
        <taxon>Bacteroides</taxon>
    </lineage>
</organism>
<evidence type="ECO:0000256" key="6">
    <source>
        <dbReference type="ARBA" id="ARBA00023136"/>
    </source>
</evidence>
<comment type="similarity">
    <text evidence="2">Belongs to the acyltransferase 3 family.</text>
</comment>
<comment type="subcellular location">
    <subcellularLocation>
        <location evidence="1">Cell membrane</location>
        <topology evidence="1">Multi-pass membrane protein</topology>
    </subcellularLocation>
</comment>
<proteinExistence type="inferred from homology"/>
<evidence type="ECO:0000313" key="10">
    <source>
        <dbReference type="Proteomes" id="UP000014614"/>
    </source>
</evidence>
<dbReference type="RefSeq" id="WP_016661218.1">
    <property type="nucleotide sequence ID" value="NZ_KE340311.1"/>
</dbReference>
<dbReference type="EMBL" id="ATFP01000013">
    <property type="protein sequence ID" value="EPH21213.1"/>
    <property type="molecule type" value="Genomic_DNA"/>
</dbReference>
<dbReference type="PATRIC" id="fig|1073351.3.peg.779"/>
<dbReference type="Pfam" id="PF01757">
    <property type="entry name" value="Acyl_transf_3"/>
    <property type="match status" value="1"/>
</dbReference>
<dbReference type="PANTHER" id="PTHR40074:SF2">
    <property type="entry name" value="O-ACETYLTRANSFERASE WECH"/>
    <property type="match status" value="1"/>
</dbReference>
<dbReference type="Proteomes" id="UP000014614">
    <property type="component" value="Unassembled WGS sequence"/>
</dbReference>
<evidence type="ECO:0000256" key="5">
    <source>
        <dbReference type="ARBA" id="ARBA00022989"/>
    </source>
</evidence>
<evidence type="ECO:0000256" key="2">
    <source>
        <dbReference type="ARBA" id="ARBA00007400"/>
    </source>
</evidence>